<feature type="non-terminal residue" evidence="1">
    <location>
        <position position="1"/>
    </location>
</feature>
<gene>
    <name evidence="1" type="ORF">EZS27_034586</name>
</gene>
<organism evidence="1">
    <name type="scientific">termite gut metagenome</name>
    <dbReference type="NCBI Taxonomy" id="433724"/>
    <lineage>
        <taxon>unclassified sequences</taxon>
        <taxon>metagenomes</taxon>
        <taxon>organismal metagenomes</taxon>
    </lineage>
</organism>
<dbReference type="AlphaFoldDB" id="A0A5J4Q1F7"/>
<comment type="caution">
    <text evidence="1">The sequence shown here is derived from an EMBL/GenBank/DDBJ whole genome shotgun (WGS) entry which is preliminary data.</text>
</comment>
<dbReference type="EMBL" id="SNRY01005473">
    <property type="protein sequence ID" value="KAA6314868.1"/>
    <property type="molecule type" value="Genomic_DNA"/>
</dbReference>
<evidence type="ECO:0008006" key="2">
    <source>
        <dbReference type="Google" id="ProtNLM"/>
    </source>
</evidence>
<reference evidence="1" key="1">
    <citation type="submission" date="2019-03" db="EMBL/GenBank/DDBJ databases">
        <title>Single cell metagenomics reveals metabolic interactions within the superorganism composed of flagellate Streblomastix strix and complex community of Bacteroidetes bacteria on its surface.</title>
        <authorList>
            <person name="Treitli S.C."/>
            <person name="Kolisko M."/>
            <person name="Husnik F."/>
            <person name="Keeling P."/>
            <person name="Hampl V."/>
        </authorList>
    </citation>
    <scope>NUCLEOTIDE SEQUENCE</scope>
    <source>
        <strain evidence="1">STM</strain>
    </source>
</reference>
<proteinExistence type="predicted"/>
<protein>
    <recommendedName>
        <fullName evidence="2">TonB-dependent receptor SusC</fullName>
    </recommendedName>
</protein>
<evidence type="ECO:0000313" key="1">
    <source>
        <dbReference type="EMBL" id="KAA6314868.1"/>
    </source>
</evidence>
<accession>A0A5J4Q1F7</accession>
<sequence length="273" mass="29923">NADIRTSNNQKVAGTALVEGESLNTLYAWHFAGLDPTTGLPLFYEGGSATSIIDPVTKLPSTLEAGGVEVPNYYVYREKADLVVMGVTTPPVSGGINFNLRYKNLRLRTNMVYSLGGVKRMPSIYSSTFDLLDPSKNATREYIYRWKKPGDELNTNIPALYNSDTYSNLPLVKKSIVGSGNSEVAVQGSTLYNNSDVRVASTDNIRMNSVTLSYLLDNEITRVMGLSDAIISLQVTNLFLIADSKWHGRDPEQSNSSNASLPKTFSLSLNVNF</sequence>
<name>A0A5J4Q1F7_9ZZZZ</name>